<accession>A0AAU9Y061</accession>
<comment type="caution">
    <text evidence="1">The sequence shown here is derived from an EMBL/GenBank/DDBJ whole genome shotgun (WGS) entry which is preliminary data.</text>
</comment>
<dbReference type="Proteomes" id="UP001159428">
    <property type="component" value="Unassembled WGS sequence"/>
</dbReference>
<protein>
    <submittedName>
        <fullName evidence="1">Uncharacterized protein</fullName>
    </submittedName>
</protein>
<evidence type="ECO:0000313" key="1">
    <source>
        <dbReference type="EMBL" id="CAH3161024.1"/>
    </source>
</evidence>
<dbReference type="EMBL" id="CALNXJ010000078">
    <property type="protein sequence ID" value="CAH3161024.1"/>
    <property type="molecule type" value="Genomic_DNA"/>
</dbReference>
<dbReference type="AlphaFoldDB" id="A0AAU9Y061"/>
<proteinExistence type="predicted"/>
<gene>
    <name evidence="1" type="ORF">PMEA_00032676</name>
</gene>
<keyword evidence="2" id="KW-1185">Reference proteome</keyword>
<organism evidence="1 2">
    <name type="scientific">Pocillopora meandrina</name>
    <dbReference type="NCBI Taxonomy" id="46732"/>
    <lineage>
        <taxon>Eukaryota</taxon>
        <taxon>Metazoa</taxon>
        <taxon>Cnidaria</taxon>
        <taxon>Anthozoa</taxon>
        <taxon>Hexacorallia</taxon>
        <taxon>Scleractinia</taxon>
        <taxon>Astrocoeniina</taxon>
        <taxon>Pocilloporidae</taxon>
        <taxon>Pocillopora</taxon>
    </lineage>
</organism>
<name>A0AAU9Y061_9CNID</name>
<reference evidence="1 2" key="1">
    <citation type="submission" date="2022-05" db="EMBL/GenBank/DDBJ databases">
        <authorList>
            <consortium name="Genoscope - CEA"/>
            <person name="William W."/>
        </authorList>
    </citation>
    <scope>NUCLEOTIDE SEQUENCE [LARGE SCALE GENOMIC DNA]</scope>
</reference>
<sequence length="89" mass="9912">MLTDGPVVNVITWLQRQNLIASPLRCVPCNRGMELAERNPNSVDGYARGRRASDKVWVFGVISSEHKLSNVLQRVLLPGSEVHTDDWAA</sequence>
<evidence type="ECO:0000313" key="2">
    <source>
        <dbReference type="Proteomes" id="UP001159428"/>
    </source>
</evidence>